<keyword evidence="3" id="KW-1185">Reference proteome</keyword>
<feature type="domain" description="Knr4/Smi1-like" evidence="1">
    <location>
        <begin position="39"/>
        <end position="120"/>
    </location>
</feature>
<dbReference type="InterPro" id="IPR018958">
    <property type="entry name" value="Knr4/Smi1-like_dom"/>
</dbReference>
<dbReference type="EMBL" id="QXQA01000012">
    <property type="protein sequence ID" value="RIX51019.1"/>
    <property type="molecule type" value="Genomic_DNA"/>
</dbReference>
<dbReference type="OrthoDB" id="2355620at2"/>
<dbReference type="AlphaFoldDB" id="A0A3A1UR61"/>
<dbReference type="Pfam" id="PF09346">
    <property type="entry name" value="SMI1_KNR4"/>
    <property type="match status" value="1"/>
</dbReference>
<dbReference type="Gene3D" id="3.40.1580.10">
    <property type="entry name" value="SMI1/KNR4-like"/>
    <property type="match status" value="1"/>
</dbReference>
<dbReference type="RefSeq" id="WP_119601137.1">
    <property type="nucleotide sequence ID" value="NZ_QXQA01000012.1"/>
</dbReference>
<organism evidence="2 3">
    <name type="scientific">Paenibacillus nanensis</name>
    <dbReference type="NCBI Taxonomy" id="393251"/>
    <lineage>
        <taxon>Bacteria</taxon>
        <taxon>Bacillati</taxon>
        <taxon>Bacillota</taxon>
        <taxon>Bacilli</taxon>
        <taxon>Bacillales</taxon>
        <taxon>Paenibacillaceae</taxon>
        <taxon>Paenibacillus</taxon>
    </lineage>
</organism>
<dbReference type="SUPFAM" id="SSF160631">
    <property type="entry name" value="SMI1/KNR4-like"/>
    <property type="match status" value="1"/>
</dbReference>
<evidence type="ECO:0000313" key="3">
    <source>
        <dbReference type="Proteomes" id="UP000266482"/>
    </source>
</evidence>
<name>A0A3A1UR61_9BACL</name>
<dbReference type="Proteomes" id="UP000266482">
    <property type="component" value="Unassembled WGS sequence"/>
</dbReference>
<reference evidence="2 3" key="1">
    <citation type="submission" date="2018-09" db="EMBL/GenBank/DDBJ databases">
        <title>Paenibacillus aracenensis nov. sp. isolated from a cave in southern Spain.</title>
        <authorList>
            <person name="Jurado V."/>
            <person name="Gutierrez-Patricio S."/>
            <person name="Gonzalez-Pimentel J.L."/>
            <person name="Miller A.Z."/>
            <person name="Laiz L."/>
            <person name="Saiz-Jimenez C."/>
        </authorList>
    </citation>
    <scope>NUCLEOTIDE SEQUENCE [LARGE SCALE GENOMIC DNA]</scope>
    <source>
        <strain evidence="2 3">DSM 22867</strain>
    </source>
</reference>
<dbReference type="InterPro" id="IPR037883">
    <property type="entry name" value="Knr4/Smi1-like_sf"/>
</dbReference>
<proteinExistence type="predicted"/>
<protein>
    <recommendedName>
        <fullName evidence="1">Knr4/Smi1-like domain-containing protein</fullName>
    </recommendedName>
</protein>
<accession>A0A3A1UR61</accession>
<evidence type="ECO:0000313" key="2">
    <source>
        <dbReference type="EMBL" id="RIX51019.1"/>
    </source>
</evidence>
<gene>
    <name evidence="2" type="ORF">D3P08_18220</name>
</gene>
<sequence>MLKVEKTIAALRELYSQGTRKVQCEEGFVYDSELIFYEPAASSDLSELAESYSPLPEDYLTFLSITNGFRPFSNVGCSGEIEIFSINEVFRTNRSYRNPSKLIVAYVYDDYILMDLDAVAAGKREYMFLTEGPCSFEYARSLYCDFQT</sequence>
<evidence type="ECO:0000259" key="1">
    <source>
        <dbReference type="Pfam" id="PF09346"/>
    </source>
</evidence>
<comment type="caution">
    <text evidence="2">The sequence shown here is derived from an EMBL/GenBank/DDBJ whole genome shotgun (WGS) entry which is preliminary data.</text>
</comment>